<evidence type="ECO:0008006" key="9">
    <source>
        <dbReference type="Google" id="ProtNLM"/>
    </source>
</evidence>
<evidence type="ECO:0000256" key="3">
    <source>
        <dbReference type="ARBA" id="ARBA00022989"/>
    </source>
</evidence>
<dbReference type="GO" id="GO:0005794">
    <property type="term" value="C:Golgi apparatus"/>
    <property type="evidence" value="ECO:0007669"/>
    <property type="project" value="TreeGrafter"/>
</dbReference>
<keyword evidence="2 6" id="KW-0812">Transmembrane</keyword>
<dbReference type="STRING" id="1036808.A0A0C3EPY5"/>
<proteinExistence type="predicted"/>
<keyword evidence="8" id="KW-1185">Reference proteome</keyword>
<accession>A0A0C3EPY5</accession>
<feature type="region of interest" description="Disordered" evidence="5">
    <location>
        <begin position="300"/>
        <end position="348"/>
    </location>
</feature>
<dbReference type="PANTHER" id="PTHR13377:SF3">
    <property type="entry name" value="TRANSMEMBRANE PROTEIN 115"/>
    <property type="match status" value="1"/>
</dbReference>
<evidence type="ECO:0000256" key="4">
    <source>
        <dbReference type="ARBA" id="ARBA00023136"/>
    </source>
</evidence>
<gene>
    <name evidence="7" type="ORF">SCLCIDRAFT_1207521</name>
</gene>
<dbReference type="HOGENOM" id="CLU_043563_1_1_1"/>
<dbReference type="SUPFAM" id="SSF144091">
    <property type="entry name" value="Rhomboid-like"/>
    <property type="match status" value="1"/>
</dbReference>
<keyword evidence="3 6" id="KW-1133">Transmembrane helix</keyword>
<dbReference type="SMART" id="SM01160">
    <property type="entry name" value="DUF1751"/>
    <property type="match status" value="1"/>
</dbReference>
<feature type="transmembrane region" description="Helical" evidence="6">
    <location>
        <begin position="42"/>
        <end position="59"/>
    </location>
</feature>
<evidence type="ECO:0000256" key="5">
    <source>
        <dbReference type="SAM" id="MobiDB-lite"/>
    </source>
</evidence>
<evidence type="ECO:0000256" key="6">
    <source>
        <dbReference type="SAM" id="Phobius"/>
    </source>
</evidence>
<evidence type="ECO:0000313" key="8">
    <source>
        <dbReference type="Proteomes" id="UP000053989"/>
    </source>
</evidence>
<name>A0A0C3EPY5_9AGAM</name>
<dbReference type="OrthoDB" id="73612at2759"/>
<dbReference type="InterPro" id="IPR013861">
    <property type="entry name" value="TMEM115/Pdh1/Rbl19"/>
</dbReference>
<feature type="compositionally biased region" description="Polar residues" evidence="5">
    <location>
        <begin position="300"/>
        <end position="316"/>
    </location>
</feature>
<dbReference type="AlphaFoldDB" id="A0A0C3EPY5"/>
<dbReference type="GO" id="GO:0006890">
    <property type="term" value="P:retrograde vesicle-mediated transport, Golgi to endoplasmic reticulum"/>
    <property type="evidence" value="ECO:0007669"/>
    <property type="project" value="InterPro"/>
</dbReference>
<dbReference type="Gene3D" id="1.20.1540.10">
    <property type="entry name" value="Rhomboid-like"/>
    <property type="match status" value="1"/>
</dbReference>
<feature type="transmembrane region" description="Helical" evidence="6">
    <location>
        <begin position="135"/>
        <end position="153"/>
    </location>
</feature>
<dbReference type="PANTHER" id="PTHR13377">
    <property type="entry name" value="PLACENTAL PROTEIN 6"/>
    <property type="match status" value="1"/>
</dbReference>
<sequence length="348" mass="38809">MAILSTPLQYLTSIPPVTRGFSFATIATSSLYLWIRWTSDTIYIPYLTLVPGSSFFYPWTFVSSALVEVTVIELIFSLIVIPPCLRYFERLWGTIETLKFIFICVTISNFIAFAFNWIEFVGTRDADLFLYGMQYHGQMALFTGILVAFTQIIPEHQVQIFGFLRARVKSLPMAYMAFSGIMTLLGFQCPYITIQFGWFVSWIYLRFYKPNATDTIGGVVTYGDRSETFALTSWFPPFLHAPVSALGNTIFKVAAKLHLIPSSVPHDIESGYNQLPGGARAEAERRRALALKALDQRLANSSNNLPVQNGPSSSRTVPLPSVPPATERKSSPAEVDVADSGSADSEEQ</sequence>
<dbReference type="GO" id="GO:0016020">
    <property type="term" value="C:membrane"/>
    <property type="evidence" value="ECO:0007669"/>
    <property type="project" value="UniProtKB-SubCell"/>
</dbReference>
<protein>
    <recommendedName>
        <fullName evidence="9">DUF1751-domain-containing protein</fullName>
    </recommendedName>
</protein>
<comment type="subcellular location">
    <subcellularLocation>
        <location evidence="1">Membrane</location>
        <topology evidence="1">Multi-pass membrane protein</topology>
    </subcellularLocation>
</comment>
<evidence type="ECO:0000313" key="7">
    <source>
        <dbReference type="EMBL" id="KIM70219.1"/>
    </source>
</evidence>
<feature type="transmembrane region" description="Helical" evidence="6">
    <location>
        <begin position="17"/>
        <end position="35"/>
    </location>
</feature>
<feature type="transmembrane region" description="Helical" evidence="6">
    <location>
        <begin position="174"/>
        <end position="205"/>
    </location>
</feature>
<dbReference type="Proteomes" id="UP000053989">
    <property type="component" value="Unassembled WGS sequence"/>
</dbReference>
<dbReference type="EMBL" id="KN822005">
    <property type="protein sequence ID" value="KIM70219.1"/>
    <property type="molecule type" value="Genomic_DNA"/>
</dbReference>
<reference evidence="8" key="2">
    <citation type="submission" date="2015-01" db="EMBL/GenBank/DDBJ databases">
        <title>Evolutionary Origins and Diversification of the Mycorrhizal Mutualists.</title>
        <authorList>
            <consortium name="DOE Joint Genome Institute"/>
            <consortium name="Mycorrhizal Genomics Consortium"/>
            <person name="Kohler A."/>
            <person name="Kuo A."/>
            <person name="Nagy L.G."/>
            <person name="Floudas D."/>
            <person name="Copeland A."/>
            <person name="Barry K.W."/>
            <person name="Cichocki N."/>
            <person name="Veneault-Fourrey C."/>
            <person name="LaButti K."/>
            <person name="Lindquist E.A."/>
            <person name="Lipzen A."/>
            <person name="Lundell T."/>
            <person name="Morin E."/>
            <person name="Murat C."/>
            <person name="Riley R."/>
            <person name="Ohm R."/>
            <person name="Sun H."/>
            <person name="Tunlid A."/>
            <person name="Henrissat B."/>
            <person name="Grigoriev I.V."/>
            <person name="Hibbett D.S."/>
            <person name="Martin F."/>
        </authorList>
    </citation>
    <scope>NUCLEOTIDE SEQUENCE [LARGE SCALE GENOMIC DNA]</scope>
    <source>
        <strain evidence="8">Foug A</strain>
    </source>
</reference>
<dbReference type="InParanoid" id="A0A0C3EPY5"/>
<reference evidence="7 8" key="1">
    <citation type="submission" date="2014-04" db="EMBL/GenBank/DDBJ databases">
        <authorList>
            <consortium name="DOE Joint Genome Institute"/>
            <person name="Kuo A."/>
            <person name="Kohler A."/>
            <person name="Nagy L.G."/>
            <person name="Floudas D."/>
            <person name="Copeland A."/>
            <person name="Barry K.W."/>
            <person name="Cichocki N."/>
            <person name="Veneault-Fourrey C."/>
            <person name="LaButti K."/>
            <person name="Lindquist E.A."/>
            <person name="Lipzen A."/>
            <person name="Lundell T."/>
            <person name="Morin E."/>
            <person name="Murat C."/>
            <person name="Sun H."/>
            <person name="Tunlid A."/>
            <person name="Henrissat B."/>
            <person name="Grigoriev I.V."/>
            <person name="Hibbett D.S."/>
            <person name="Martin F."/>
            <person name="Nordberg H.P."/>
            <person name="Cantor M.N."/>
            <person name="Hua S.X."/>
        </authorList>
    </citation>
    <scope>NUCLEOTIDE SEQUENCE [LARGE SCALE GENOMIC DNA]</scope>
    <source>
        <strain evidence="7 8">Foug A</strain>
    </source>
</reference>
<evidence type="ECO:0000256" key="1">
    <source>
        <dbReference type="ARBA" id="ARBA00004141"/>
    </source>
</evidence>
<keyword evidence="4 6" id="KW-0472">Membrane</keyword>
<dbReference type="FunFam" id="1.20.1540.10:FF:000004">
    <property type="entry name" value="Transmembrane protein 115"/>
    <property type="match status" value="1"/>
</dbReference>
<feature type="transmembrane region" description="Helical" evidence="6">
    <location>
        <begin position="65"/>
        <end position="85"/>
    </location>
</feature>
<dbReference type="InterPro" id="IPR035952">
    <property type="entry name" value="Rhomboid-like_sf"/>
</dbReference>
<feature type="transmembrane region" description="Helical" evidence="6">
    <location>
        <begin position="97"/>
        <end position="115"/>
    </location>
</feature>
<organism evidence="7 8">
    <name type="scientific">Scleroderma citrinum Foug A</name>
    <dbReference type="NCBI Taxonomy" id="1036808"/>
    <lineage>
        <taxon>Eukaryota</taxon>
        <taxon>Fungi</taxon>
        <taxon>Dikarya</taxon>
        <taxon>Basidiomycota</taxon>
        <taxon>Agaricomycotina</taxon>
        <taxon>Agaricomycetes</taxon>
        <taxon>Agaricomycetidae</taxon>
        <taxon>Boletales</taxon>
        <taxon>Sclerodermatineae</taxon>
        <taxon>Sclerodermataceae</taxon>
        <taxon>Scleroderma</taxon>
    </lineage>
</organism>
<dbReference type="Pfam" id="PF08551">
    <property type="entry name" value="DUF1751"/>
    <property type="match status" value="1"/>
</dbReference>
<evidence type="ECO:0000256" key="2">
    <source>
        <dbReference type="ARBA" id="ARBA00022692"/>
    </source>
</evidence>